<organism evidence="1">
    <name type="scientific">marine sediment metagenome</name>
    <dbReference type="NCBI Taxonomy" id="412755"/>
    <lineage>
        <taxon>unclassified sequences</taxon>
        <taxon>metagenomes</taxon>
        <taxon>ecological metagenomes</taxon>
    </lineage>
</organism>
<evidence type="ECO:0000313" key="1">
    <source>
        <dbReference type="EMBL" id="GAG38291.1"/>
    </source>
</evidence>
<feature type="non-terminal residue" evidence="1">
    <location>
        <position position="1"/>
    </location>
</feature>
<comment type="caution">
    <text evidence="1">The sequence shown here is derived from an EMBL/GenBank/DDBJ whole genome shotgun (WGS) entry which is preliminary data.</text>
</comment>
<reference evidence="1" key="1">
    <citation type="journal article" date="2014" name="Front. Microbiol.">
        <title>High frequency of phylogenetically diverse reductive dehalogenase-homologous genes in deep subseafloor sedimentary metagenomes.</title>
        <authorList>
            <person name="Kawai M."/>
            <person name="Futagami T."/>
            <person name="Toyoda A."/>
            <person name="Takaki Y."/>
            <person name="Nishi S."/>
            <person name="Hori S."/>
            <person name="Arai W."/>
            <person name="Tsubouchi T."/>
            <person name="Morono Y."/>
            <person name="Uchiyama I."/>
            <person name="Ito T."/>
            <person name="Fujiyama A."/>
            <person name="Inagaki F."/>
            <person name="Takami H."/>
        </authorList>
    </citation>
    <scope>NUCLEOTIDE SEQUENCE</scope>
    <source>
        <strain evidence="1">Expedition CK06-06</strain>
    </source>
</reference>
<feature type="non-terminal residue" evidence="1">
    <location>
        <position position="245"/>
    </location>
</feature>
<accession>X0YNI5</accession>
<sequence length="245" mass="26948">LAFLAVALCVFIVVVVMTVMTGLVSDFKKKNHAFVGDCIVSTKSLVGFAYYKDFIKILEQTDFIEAISPVIKSYALVSPSWTDKGFGLEVMGIDAVNHSRATDFGKTLHYRKDEVSKAFEPVYDANLLGCVVGVDTRINWKLRRDANGGYSFGVTPDQIAFSISCVPLTSRGALAKAGTDMVNTKTFYYSDASHSGLARVDASTVYLPFEWAQRLCGMDGSDKRINAIYIKFKPDEKLEAGCQKV</sequence>
<dbReference type="AlphaFoldDB" id="X0YNI5"/>
<proteinExistence type="predicted"/>
<name>X0YNI5_9ZZZZ</name>
<gene>
    <name evidence="1" type="ORF">S01H1_71038</name>
</gene>
<protein>
    <recommendedName>
        <fullName evidence="2">MacB-like periplasmic core domain-containing protein</fullName>
    </recommendedName>
</protein>
<evidence type="ECO:0008006" key="2">
    <source>
        <dbReference type="Google" id="ProtNLM"/>
    </source>
</evidence>
<dbReference type="EMBL" id="BARS01047276">
    <property type="protein sequence ID" value="GAG38291.1"/>
    <property type="molecule type" value="Genomic_DNA"/>
</dbReference>